<dbReference type="InterPro" id="IPR032466">
    <property type="entry name" value="Metal_Hydrolase"/>
</dbReference>
<feature type="domain" description="Amidohydrolase 3" evidence="2">
    <location>
        <begin position="176"/>
        <end position="371"/>
    </location>
</feature>
<dbReference type="Gene3D" id="3.20.20.140">
    <property type="entry name" value="Metal-dependent hydrolases"/>
    <property type="match status" value="1"/>
</dbReference>
<evidence type="ECO:0000313" key="4">
    <source>
        <dbReference type="Proteomes" id="UP000601789"/>
    </source>
</evidence>
<accession>A0ABS0SGI7</accession>
<dbReference type="PANTHER" id="PTHR32027">
    <property type="entry name" value="CYTOSINE DEAMINASE"/>
    <property type="match status" value="1"/>
</dbReference>
<name>A0ABS0SGI7_9HYPH</name>
<dbReference type="Proteomes" id="UP000601789">
    <property type="component" value="Unassembled WGS sequence"/>
</dbReference>
<keyword evidence="4" id="KW-1185">Reference proteome</keyword>
<proteinExistence type="predicted"/>
<sequence length="397" mass="43009">MGVTIAGLAGTHDLTVERGKIVALAPSRQAGGGFITPLLADCHVHLDKTYTIERIRRSGPAKVDCLFDAIDLMEMDRPNWDGSDIRERASRALATAYEAGVGVMRTHIDWTTPEVPTAWHVLNDLKAEWKGRIHIETAALVRGDIVLAAGEGIARRVAQDGGVFGAFFYRNPDIVDAVEAMFSLASRHDLKLDFHVDEGLEAEADGFSLIVDATKRHKMAGRVLCGHACSLSLRDDDELERILSAAAEAGAALVSLPTSNLYLQDRIGGRSPRRRGLAPVKEARAAGMDVMLASDNVGDAFYPWGDYDPLSILRLAAPVAHVDPDTWIDAITTLPMKICGGDDGAFLRVGGAADFIWHEAEDAHDLTMKPQARRVVFRDGRSSGDATTNGDKHERGN</sequence>
<dbReference type="Pfam" id="PF07969">
    <property type="entry name" value="Amidohydro_3"/>
    <property type="match status" value="1"/>
</dbReference>
<dbReference type="Gene3D" id="2.30.40.10">
    <property type="entry name" value="Urease, subunit C, domain 1"/>
    <property type="match status" value="1"/>
</dbReference>
<evidence type="ECO:0000259" key="2">
    <source>
        <dbReference type="Pfam" id="PF07969"/>
    </source>
</evidence>
<dbReference type="InterPro" id="IPR052349">
    <property type="entry name" value="Metallo-hydrolase_Enzymes"/>
</dbReference>
<gene>
    <name evidence="3" type="ORF">IOD40_13650</name>
</gene>
<dbReference type="EMBL" id="JADGMQ010000010">
    <property type="protein sequence ID" value="MBI1621700.1"/>
    <property type="molecule type" value="Genomic_DNA"/>
</dbReference>
<dbReference type="PANTHER" id="PTHR32027:SF0">
    <property type="entry name" value="CYTOSINE DEAMINASE"/>
    <property type="match status" value="1"/>
</dbReference>
<evidence type="ECO:0000313" key="3">
    <source>
        <dbReference type="EMBL" id="MBI1621700.1"/>
    </source>
</evidence>
<organism evidence="3 4">
    <name type="scientific">Aquamicrobium zhengzhouense</name>
    <dbReference type="NCBI Taxonomy" id="2781738"/>
    <lineage>
        <taxon>Bacteria</taxon>
        <taxon>Pseudomonadati</taxon>
        <taxon>Pseudomonadota</taxon>
        <taxon>Alphaproteobacteria</taxon>
        <taxon>Hyphomicrobiales</taxon>
        <taxon>Phyllobacteriaceae</taxon>
        <taxon>Aquamicrobium</taxon>
    </lineage>
</organism>
<reference evidence="3 4" key="1">
    <citation type="submission" date="2020-10" db="EMBL/GenBank/DDBJ databases">
        <title>Aquamicrobium zhengzhouensis sp. nov., a exopolysaccharide producing bacterium isolated from farmland soil.</title>
        <authorList>
            <person name="Wang X."/>
        </authorList>
    </citation>
    <scope>NUCLEOTIDE SEQUENCE [LARGE SCALE GENOMIC DNA]</scope>
    <source>
        <strain evidence="4">cd-1</strain>
    </source>
</reference>
<feature type="region of interest" description="Disordered" evidence="1">
    <location>
        <begin position="377"/>
        <end position="397"/>
    </location>
</feature>
<comment type="caution">
    <text evidence="3">The sequence shown here is derived from an EMBL/GenBank/DDBJ whole genome shotgun (WGS) entry which is preliminary data.</text>
</comment>
<protein>
    <submittedName>
        <fullName evidence="3">Amidohydrolase family protein</fullName>
    </submittedName>
</protein>
<dbReference type="InterPro" id="IPR011059">
    <property type="entry name" value="Metal-dep_hydrolase_composite"/>
</dbReference>
<dbReference type="InterPro" id="IPR013108">
    <property type="entry name" value="Amidohydro_3"/>
</dbReference>
<evidence type="ECO:0000256" key="1">
    <source>
        <dbReference type="SAM" id="MobiDB-lite"/>
    </source>
</evidence>
<dbReference type="SUPFAM" id="SSF51556">
    <property type="entry name" value="Metallo-dependent hydrolases"/>
    <property type="match status" value="1"/>
</dbReference>